<sequence>MKVDPTFPRPVFDGDSTPFWEGLKQHELLIQQCKDCEQYIFYPRSICPHCFSESVSFVPAQGSGVIYSYTVVHRAFGPFAKETPFVIGLIDLREGVRMMARIQGPREAVAIGKAVRVAYHDVDDELTLPAFELV</sequence>
<dbReference type="STRING" id="471514.AN477_08185"/>
<evidence type="ECO:0000259" key="2">
    <source>
        <dbReference type="Pfam" id="PF12172"/>
    </source>
</evidence>
<reference evidence="3 4" key="1">
    <citation type="submission" date="2015-09" db="EMBL/GenBank/DDBJ databases">
        <title>Draft genome sequence of Alicyclobacillus ferrooxydans DSM 22381.</title>
        <authorList>
            <person name="Hemp J."/>
        </authorList>
    </citation>
    <scope>NUCLEOTIDE SEQUENCE [LARGE SCALE GENOMIC DNA]</scope>
    <source>
        <strain evidence="3 4">TC-34</strain>
    </source>
</reference>
<dbReference type="Proteomes" id="UP000050482">
    <property type="component" value="Unassembled WGS sequence"/>
</dbReference>
<evidence type="ECO:0000259" key="1">
    <source>
        <dbReference type="Pfam" id="PF01796"/>
    </source>
</evidence>
<dbReference type="OrthoDB" id="9785144at2"/>
<dbReference type="Pfam" id="PF12172">
    <property type="entry name" value="zf-ChsH2"/>
    <property type="match status" value="1"/>
</dbReference>
<dbReference type="RefSeq" id="WP_054968681.1">
    <property type="nucleotide sequence ID" value="NZ_LJCO01000038.1"/>
</dbReference>
<dbReference type="EMBL" id="LJCO01000038">
    <property type="protein sequence ID" value="KPV44263.1"/>
    <property type="molecule type" value="Genomic_DNA"/>
</dbReference>
<dbReference type="InterPro" id="IPR022002">
    <property type="entry name" value="ChsH2_Znr"/>
</dbReference>
<organism evidence="3 4">
    <name type="scientific">Alicyclobacillus ferrooxydans</name>
    <dbReference type="NCBI Taxonomy" id="471514"/>
    <lineage>
        <taxon>Bacteria</taxon>
        <taxon>Bacillati</taxon>
        <taxon>Bacillota</taxon>
        <taxon>Bacilli</taxon>
        <taxon>Bacillales</taxon>
        <taxon>Alicyclobacillaceae</taxon>
        <taxon>Alicyclobacillus</taxon>
    </lineage>
</organism>
<proteinExistence type="predicted"/>
<name>A0A0P9D446_9BACL</name>
<evidence type="ECO:0000313" key="4">
    <source>
        <dbReference type="Proteomes" id="UP000050482"/>
    </source>
</evidence>
<accession>A0A0P9D446</accession>
<dbReference type="PATRIC" id="fig|471514.4.peg.1936"/>
<evidence type="ECO:0000313" key="3">
    <source>
        <dbReference type="EMBL" id="KPV44263.1"/>
    </source>
</evidence>
<dbReference type="InterPro" id="IPR012340">
    <property type="entry name" value="NA-bd_OB-fold"/>
</dbReference>
<dbReference type="AlphaFoldDB" id="A0A0P9D446"/>
<keyword evidence="4" id="KW-1185">Reference proteome</keyword>
<gene>
    <name evidence="3" type="ORF">AN477_08185</name>
</gene>
<dbReference type="Pfam" id="PF01796">
    <property type="entry name" value="OB_ChsH2_C"/>
    <property type="match status" value="1"/>
</dbReference>
<dbReference type="InterPro" id="IPR052513">
    <property type="entry name" value="Thioester_dehydratase-like"/>
</dbReference>
<comment type="caution">
    <text evidence="3">The sequence shown here is derived from an EMBL/GenBank/DDBJ whole genome shotgun (WGS) entry which is preliminary data.</text>
</comment>
<protein>
    <recommendedName>
        <fullName evidence="5">DNA-binding protein</fullName>
    </recommendedName>
</protein>
<dbReference type="PANTHER" id="PTHR34075">
    <property type="entry name" value="BLR3430 PROTEIN"/>
    <property type="match status" value="1"/>
</dbReference>
<dbReference type="InterPro" id="IPR002878">
    <property type="entry name" value="ChsH2_C"/>
</dbReference>
<feature type="domain" description="ChsH2 rubredoxin-like zinc ribbon" evidence="2">
    <location>
        <begin position="20"/>
        <end position="55"/>
    </location>
</feature>
<dbReference type="Gene3D" id="6.10.30.10">
    <property type="match status" value="1"/>
</dbReference>
<dbReference type="SUPFAM" id="SSF50249">
    <property type="entry name" value="Nucleic acid-binding proteins"/>
    <property type="match status" value="1"/>
</dbReference>
<dbReference type="PANTHER" id="PTHR34075:SF5">
    <property type="entry name" value="BLR3430 PROTEIN"/>
    <property type="match status" value="1"/>
</dbReference>
<feature type="domain" description="ChsH2 C-terminal OB-fold" evidence="1">
    <location>
        <begin position="58"/>
        <end position="119"/>
    </location>
</feature>
<evidence type="ECO:0008006" key="5">
    <source>
        <dbReference type="Google" id="ProtNLM"/>
    </source>
</evidence>